<name>A0A545VF83_9HYPO</name>
<feature type="transmembrane region" description="Helical" evidence="11">
    <location>
        <begin position="485"/>
        <end position="503"/>
    </location>
</feature>
<dbReference type="Pfam" id="PF08538">
    <property type="entry name" value="DUF1749"/>
    <property type="match status" value="1"/>
</dbReference>
<dbReference type="GO" id="GO:0005886">
    <property type="term" value="C:plasma membrane"/>
    <property type="evidence" value="ECO:0007669"/>
    <property type="project" value="TreeGrafter"/>
</dbReference>
<feature type="transmembrane region" description="Helical" evidence="11">
    <location>
        <begin position="339"/>
        <end position="356"/>
    </location>
</feature>
<keyword evidence="3" id="KW-0813">Transport</keyword>
<gene>
    <name evidence="12" type="ORF">IF1G_00201</name>
</gene>
<evidence type="ECO:0000256" key="3">
    <source>
        <dbReference type="ARBA" id="ARBA00022448"/>
    </source>
</evidence>
<keyword evidence="4" id="KW-0410">Iron transport</keyword>
<evidence type="ECO:0000313" key="13">
    <source>
        <dbReference type="Proteomes" id="UP000315783"/>
    </source>
</evidence>
<evidence type="ECO:0000256" key="9">
    <source>
        <dbReference type="ARBA" id="ARBA00023136"/>
    </source>
</evidence>
<dbReference type="InterPro" id="IPR013744">
    <property type="entry name" value="SidJ"/>
</dbReference>
<dbReference type="PANTHER" id="PTHR23501">
    <property type="entry name" value="MAJOR FACILITATOR SUPERFAMILY"/>
    <property type="match status" value="1"/>
</dbReference>
<dbReference type="InterPro" id="IPR029058">
    <property type="entry name" value="AB_hydrolase_fold"/>
</dbReference>
<comment type="similarity">
    <text evidence="2">Belongs to the major facilitator superfamily.</text>
</comment>
<dbReference type="EMBL" id="SPUK01000001">
    <property type="protein sequence ID" value="TQW00270.1"/>
    <property type="molecule type" value="Genomic_DNA"/>
</dbReference>
<evidence type="ECO:0000256" key="6">
    <source>
        <dbReference type="ARBA" id="ARBA00022989"/>
    </source>
</evidence>
<feature type="transmembrane region" description="Helical" evidence="11">
    <location>
        <begin position="589"/>
        <end position="608"/>
    </location>
</feature>
<evidence type="ECO:0000313" key="12">
    <source>
        <dbReference type="EMBL" id="TQW00270.1"/>
    </source>
</evidence>
<dbReference type="Gene3D" id="3.40.50.1820">
    <property type="entry name" value="alpha/beta hydrolase"/>
    <property type="match status" value="1"/>
</dbReference>
<keyword evidence="13" id="KW-1185">Reference proteome</keyword>
<dbReference type="Proteomes" id="UP000315783">
    <property type="component" value="Unassembled WGS sequence"/>
</dbReference>
<feature type="transmembrane region" description="Helical" evidence="11">
    <location>
        <begin position="398"/>
        <end position="423"/>
    </location>
</feature>
<dbReference type="GO" id="GO:0022857">
    <property type="term" value="F:transmembrane transporter activity"/>
    <property type="evidence" value="ECO:0007669"/>
    <property type="project" value="InterPro"/>
</dbReference>
<evidence type="ECO:0000256" key="5">
    <source>
        <dbReference type="ARBA" id="ARBA00022692"/>
    </source>
</evidence>
<keyword evidence="5 11" id="KW-0812">Transmembrane</keyword>
<feature type="transmembrane region" description="Helical" evidence="11">
    <location>
        <begin position="237"/>
        <end position="255"/>
    </location>
</feature>
<organism evidence="12 13">
    <name type="scientific">Cordyceps javanica</name>
    <dbReference type="NCBI Taxonomy" id="43265"/>
    <lineage>
        <taxon>Eukaryota</taxon>
        <taxon>Fungi</taxon>
        <taxon>Dikarya</taxon>
        <taxon>Ascomycota</taxon>
        <taxon>Pezizomycotina</taxon>
        <taxon>Sordariomycetes</taxon>
        <taxon>Hypocreomycetidae</taxon>
        <taxon>Hypocreales</taxon>
        <taxon>Cordycipitaceae</taxon>
        <taxon>Cordyceps</taxon>
    </lineage>
</organism>
<dbReference type="Gene3D" id="1.20.1250.20">
    <property type="entry name" value="MFS general substrate transporter like domains"/>
    <property type="match status" value="2"/>
</dbReference>
<dbReference type="GO" id="GO:0010106">
    <property type="term" value="P:cellular response to iron ion starvation"/>
    <property type="evidence" value="ECO:0007669"/>
    <property type="project" value="UniProtKB-ARBA"/>
</dbReference>
<evidence type="ECO:0000256" key="7">
    <source>
        <dbReference type="ARBA" id="ARBA00023004"/>
    </source>
</evidence>
<feature type="transmembrane region" description="Helical" evidence="11">
    <location>
        <begin position="563"/>
        <end position="582"/>
    </location>
</feature>
<dbReference type="InterPro" id="IPR036259">
    <property type="entry name" value="MFS_trans_sf"/>
</dbReference>
<accession>A0A545VF83</accession>
<comment type="caution">
    <text evidence="12">The sequence shown here is derived from an EMBL/GenBank/DDBJ whole genome shotgun (WGS) entry which is preliminary data.</text>
</comment>
<dbReference type="FunFam" id="1.20.1250.20:FF:000302">
    <property type="entry name" value="MFS siderochrome iron transporter MirB"/>
    <property type="match status" value="1"/>
</dbReference>
<evidence type="ECO:0000256" key="2">
    <source>
        <dbReference type="ARBA" id="ARBA00008335"/>
    </source>
</evidence>
<feature type="transmembrane region" description="Helical" evidence="11">
    <location>
        <begin position="653"/>
        <end position="675"/>
    </location>
</feature>
<feature type="transmembrane region" description="Helical" evidence="11">
    <location>
        <begin position="729"/>
        <end position="747"/>
    </location>
</feature>
<dbReference type="OrthoDB" id="4078873at2759"/>
<evidence type="ECO:0000256" key="1">
    <source>
        <dbReference type="ARBA" id="ARBA00004141"/>
    </source>
</evidence>
<feature type="transmembrane region" description="Helical" evidence="11">
    <location>
        <begin position="275"/>
        <end position="297"/>
    </location>
</feature>
<evidence type="ECO:0000256" key="11">
    <source>
        <dbReference type="SAM" id="Phobius"/>
    </source>
</evidence>
<evidence type="ECO:0000256" key="10">
    <source>
        <dbReference type="SAM" id="MobiDB-lite"/>
    </source>
</evidence>
<sequence>MGHSTGSQCVLNYLSQPNPISAAAEFDEDLEHCLRLDVDGAIMQAPVSDREAIMLVLRDGFAGRSSEELKSIWEKAEDFAKETAKNEPQSIDTLIPLWMTAPIYFNVPISVRRFLSLTSPDSPHSPGEDDMFSSDLPDEVLAKTFGMIAERETKTSRHSASHTAKLETATAAMRLTHRFQNVLGSKSENVTEDPNAVNPVTEKETTQDVKDTSSNDEERVNPDLQNGVEKIEAVTLAWSRGSLYLILVLIWFLTLVNNLKSVTIGALTPFATSSFAASSLLTVIQIVGGSMGSAVYIPMAKALDLWGRAEGFLLMMSLSVIGVIVLASSTSLPAYCAGYVFYLVGFNGLVFSWDVLATDVTNLRNRGLAFAFTSSPAVISAFAGPNIAQAFYKINWRWGYGCWAIIVPVFAVPIYLLLAWNLSKAKKQGIIAKKESGRKFNAQTLWWFVTEFDLVGVFLFAGGLVVFLLPFTLARTAPEGWKTPYIIAMIVVGFVVLVAFALYESFMAPVPFLSRRFLTDRSILGACLLNMTYQISYYCYASYLQPFLMVVYNVDLPTAGYVANTFSACAFIFLFLTGWLIRWSGRFKWILWICVPLYIFGLGLMIHFRTPGGHIGYIVMCEIFFSASGSVFILCCQLAVLAAVDHQHVASALSLLFSMGGIGGAIGSAISGAIWTNTFYPQLQKNLPAADLGNLTTIYSMYTVQLSYPWGSPTRDAIVKSYGYAQPRMLAAGTAFMALGFLWVGMIKNMNVKKMKQTKGNVL</sequence>
<keyword evidence="9 11" id="KW-0472">Membrane</keyword>
<keyword evidence="6 11" id="KW-1133">Transmembrane helix</keyword>
<dbReference type="GO" id="GO:0006826">
    <property type="term" value="P:iron ion transport"/>
    <property type="evidence" value="ECO:0007669"/>
    <property type="project" value="UniProtKB-KW"/>
</dbReference>
<dbReference type="AlphaFoldDB" id="A0A545VF83"/>
<feature type="transmembrane region" description="Helical" evidence="11">
    <location>
        <begin position="368"/>
        <end position="392"/>
    </location>
</feature>
<dbReference type="SUPFAM" id="SSF103473">
    <property type="entry name" value="MFS general substrate transporter"/>
    <property type="match status" value="2"/>
</dbReference>
<dbReference type="FunFam" id="1.20.1250.20:FF:000284">
    <property type="entry name" value="Siderophore iron transporter mirB"/>
    <property type="match status" value="1"/>
</dbReference>
<feature type="transmembrane region" description="Helical" evidence="11">
    <location>
        <begin position="444"/>
        <end position="473"/>
    </location>
</feature>
<keyword evidence="8" id="KW-0406">Ion transport</keyword>
<comment type="subcellular location">
    <subcellularLocation>
        <location evidence="1">Membrane</location>
        <topology evidence="1">Multi-pass membrane protein</topology>
    </subcellularLocation>
</comment>
<feature type="region of interest" description="Disordered" evidence="10">
    <location>
        <begin position="183"/>
        <end position="223"/>
    </location>
</feature>
<evidence type="ECO:0000256" key="4">
    <source>
        <dbReference type="ARBA" id="ARBA00022496"/>
    </source>
</evidence>
<feature type="compositionally biased region" description="Basic and acidic residues" evidence="10">
    <location>
        <begin position="201"/>
        <end position="221"/>
    </location>
</feature>
<protein>
    <submittedName>
        <fullName evidence="12">Siderophore iron transporter mirB</fullName>
    </submittedName>
</protein>
<keyword evidence="7" id="KW-0408">Iron</keyword>
<feature type="transmembrane region" description="Helical" evidence="11">
    <location>
        <begin position="523"/>
        <end position="543"/>
    </location>
</feature>
<proteinExistence type="inferred from homology"/>
<dbReference type="PANTHER" id="PTHR23501:SF50">
    <property type="entry name" value="MFS SIDEROCHROME IRON TRANSPORTER MIRB (AFU_ORTHOLOGUE AFUA_3G03640)-RELATED"/>
    <property type="match status" value="1"/>
</dbReference>
<reference evidence="12 13" key="1">
    <citation type="journal article" date="2019" name="Appl. Microbiol. Biotechnol.">
        <title>Genome sequence of Isaria javanica and comparative genome analysis insights into family S53 peptidase evolution in fungal entomopathogens.</title>
        <authorList>
            <person name="Lin R."/>
            <person name="Zhang X."/>
            <person name="Xin B."/>
            <person name="Zou M."/>
            <person name="Gao Y."/>
            <person name="Qin F."/>
            <person name="Hu Q."/>
            <person name="Xie B."/>
            <person name="Cheng X."/>
        </authorList>
    </citation>
    <scope>NUCLEOTIDE SEQUENCE [LARGE SCALE GENOMIC DNA]</scope>
    <source>
        <strain evidence="12 13">IJ1G</strain>
    </source>
</reference>
<feature type="transmembrane region" description="Helical" evidence="11">
    <location>
        <begin position="309"/>
        <end position="327"/>
    </location>
</feature>
<dbReference type="Pfam" id="PF06609">
    <property type="entry name" value="TRI12"/>
    <property type="match status" value="1"/>
</dbReference>
<feature type="transmembrane region" description="Helical" evidence="11">
    <location>
        <begin position="614"/>
        <end position="641"/>
    </location>
</feature>
<evidence type="ECO:0000256" key="8">
    <source>
        <dbReference type="ARBA" id="ARBA00023065"/>
    </source>
</evidence>
<dbReference type="InterPro" id="IPR010573">
    <property type="entry name" value="MFS_Str1/Tri12-like"/>
</dbReference>